<comment type="subcellular location">
    <subcellularLocation>
        <location evidence="1">Nucleus</location>
    </subcellularLocation>
</comment>
<dbReference type="AlphaFoldDB" id="A0A409WMP5"/>
<feature type="compositionally biased region" description="Basic and acidic residues" evidence="4">
    <location>
        <begin position="802"/>
        <end position="812"/>
    </location>
</feature>
<evidence type="ECO:0000256" key="1">
    <source>
        <dbReference type="ARBA" id="ARBA00004123"/>
    </source>
</evidence>
<feature type="region of interest" description="Disordered" evidence="4">
    <location>
        <begin position="749"/>
        <end position="830"/>
    </location>
</feature>
<dbReference type="PANTHER" id="PTHR13213">
    <property type="entry name" value="MYB-BINDING PROTEIN 1A FAMILY MEMBER"/>
    <property type="match status" value="1"/>
</dbReference>
<dbReference type="GO" id="GO:0000182">
    <property type="term" value="F:rDNA binding"/>
    <property type="evidence" value="ECO:0007669"/>
    <property type="project" value="TreeGrafter"/>
</dbReference>
<keyword evidence="3" id="KW-0539">Nucleus</keyword>
<evidence type="ECO:0000313" key="5">
    <source>
        <dbReference type="EMBL" id="PPQ79805.1"/>
    </source>
</evidence>
<proteinExistence type="inferred from homology"/>
<reference evidence="5 6" key="1">
    <citation type="journal article" date="2018" name="Evol. Lett.">
        <title>Horizontal gene cluster transfer increased hallucinogenic mushroom diversity.</title>
        <authorList>
            <person name="Reynolds H.T."/>
            <person name="Vijayakumar V."/>
            <person name="Gluck-Thaler E."/>
            <person name="Korotkin H.B."/>
            <person name="Matheny P.B."/>
            <person name="Slot J.C."/>
        </authorList>
    </citation>
    <scope>NUCLEOTIDE SEQUENCE [LARGE SCALE GENOMIC DNA]</scope>
    <source>
        <strain evidence="5 6">SRW20</strain>
    </source>
</reference>
<comment type="similarity">
    <text evidence="2">Belongs to the MYBBP1A family.</text>
</comment>
<dbReference type="GO" id="GO:0006355">
    <property type="term" value="P:regulation of DNA-templated transcription"/>
    <property type="evidence" value="ECO:0007669"/>
    <property type="project" value="InterPro"/>
</dbReference>
<dbReference type="InterPro" id="IPR007015">
    <property type="entry name" value="DNA_pol_V/MYBBP1A"/>
</dbReference>
<evidence type="ECO:0000256" key="2">
    <source>
        <dbReference type="ARBA" id="ARBA00006809"/>
    </source>
</evidence>
<evidence type="ECO:0008006" key="7">
    <source>
        <dbReference type="Google" id="ProtNLM"/>
    </source>
</evidence>
<feature type="compositionally biased region" description="Basic residues" evidence="4">
    <location>
        <begin position="1202"/>
        <end position="1214"/>
    </location>
</feature>
<evidence type="ECO:0000313" key="6">
    <source>
        <dbReference type="Proteomes" id="UP000284706"/>
    </source>
</evidence>
<feature type="compositionally biased region" description="Basic and acidic residues" evidence="4">
    <location>
        <begin position="1188"/>
        <end position="1201"/>
    </location>
</feature>
<dbReference type="FunCoup" id="A0A409WMP5">
    <property type="interactions" value="383"/>
</dbReference>
<dbReference type="GO" id="GO:0005730">
    <property type="term" value="C:nucleolus"/>
    <property type="evidence" value="ECO:0007669"/>
    <property type="project" value="InterPro"/>
</dbReference>
<dbReference type="STRING" id="231916.A0A409WMP5"/>
<sequence>MSNTTLPLFWNLSSNSKKERIDASVKLVGALEQFQAQFIQKAAPNTSGGSDDEDEEEATSKPDGLDELNAQDVSYSIRRLIRGLASSRESSRLGFAVALTELLSRIDTVTCSQILSIISENTKHSGSMTGQEERDMLFGRLFGIMAVIQSGLAVRTKPLPTSASSSTSASSEESYGQIISQLIDLGEKKSWLRESAWYALSLAIESLRASEVPWKDDAVETTLDLLFVKNTTWSTEKVAVALKLQEFYPERDWKALVAPTFKNPDLLSSSNLTPLSRILKESTNDEDGVKDASKAPAGTWKPQLNFAWDIILDQMLPSSDAGRKPKGSFQDFYRVVVDESLFSSASSPQRKYWGFQVFQKALKKVDENTMPMLFTKNFMRSWINHLSNKDRYLHKMAQQTASEVQTFAEGKPRLGFALLLQLTGVNGSQQFDKLTKTKTVESILSTLDAQGIQSYITYLFAQVDEPEGSTAEAAVTNSRRAWIIDQLATLIRNGKIPKEDGWILSILNWFVVHGLFVIKKKSSKSSLPITTIPNPVFSDSLRQSCRARLLACLSDLSNQTVVIKQEDKSTKVTGVASDGEFWIAKVLSAIETLEADKKHVKLLAEEDEDDESVQVRTKARETISKLRKVHGEQADSAKGAELLLLGSLLEHYCAAVDDENVDSDALNACIDAATRMLLSGSKPKKKANESEESSDEPVDILVDTVIGFLEKSTAYMRTVGTQVFSWLSGSVRPTTIDLIVAQLERRKPSELLENEDEEMGSEASEEGDEDEGSESQSDEESDDDEEDGDESGEDSNEEDADLELRNKIEEALRVNGIEPATGETDSEEEELMDDDQMMAIDEQLAQVFRSRANERKPGKGESRTSHPVAIFSHPLSDVDAQREATHFKNRVLDLVDIYLKKQPTNPLVLRLITPLLDIVIGSSQDERQLSDKARGIFRSRFAKVKEIPTDVDVEELSSLATTIHTQARKAHSSDILSILSLCSLYLAKIFVHLREEATILKLYSESLSDFTTRKNSSLNSQFFQDFIRRFPALAWQLRGDLIDLCAKSVNAYRQGQVLQLLELLVSLLPSIDGKDEEAVEFMPQLKRLLLRLAEDSCNANATLTSQHLKELFKLALLAIKQMKRLSPTSVDAIWEAPSWKNLHETLKTSRFKASTALLKMCDQIVRVLQASNDAEGEATKSKPSSSKRKADDSKVETEGLKTKKRKKTKSDKKS</sequence>
<dbReference type="EMBL" id="NHYE01004985">
    <property type="protein sequence ID" value="PPQ79805.1"/>
    <property type="molecule type" value="Genomic_DNA"/>
</dbReference>
<dbReference type="Proteomes" id="UP000284706">
    <property type="component" value="Unassembled WGS sequence"/>
</dbReference>
<evidence type="ECO:0000256" key="3">
    <source>
        <dbReference type="ARBA" id="ARBA00023242"/>
    </source>
</evidence>
<protein>
    <recommendedName>
        <fullName evidence="7">DNA polymerase V</fullName>
    </recommendedName>
</protein>
<dbReference type="InParanoid" id="A0A409WMP5"/>
<dbReference type="OrthoDB" id="342531at2759"/>
<dbReference type="InterPro" id="IPR016024">
    <property type="entry name" value="ARM-type_fold"/>
</dbReference>
<gene>
    <name evidence="5" type="ORF">CVT26_012572</name>
</gene>
<accession>A0A409WMP5</accession>
<dbReference type="SUPFAM" id="SSF48371">
    <property type="entry name" value="ARM repeat"/>
    <property type="match status" value="1"/>
</dbReference>
<comment type="caution">
    <text evidence="5">The sequence shown here is derived from an EMBL/GenBank/DDBJ whole genome shotgun (WGS) entry which is preliminary data.</text>
</comment>
<organism evidence="5 6">
    <name type="scientific">Gymnopilus dilepis</name>
    <dbReference type="NCBI Taxonomy" id="231916"/>
    <lineage>
        <taxon>Eukaryota</taxon>
        <taxon>Fungi</taxon>
        <taxon>Dikarya</taxon>
        <taxon>Basidiomycota</taxon>
        <taxon>Agaricomycotina</taxon>
        <taxon>Agaricomycetes</taxon>
        <taxon>Agaricomycetidae</taxon>
        <taxon>Agaricales</taxon>
        <taxon>Agaricineae</taxon>
        <taxon>Hymenogastraceae</taxon>
        <taxon>Gymnopilus</taxon>
    </lineage>
</organism>
<dbReference type="PANTHER" id="PTHR13213:SF2">
    <property type="entry name" value="MYB-BINDING PROTEIN 1A"/>
    <property type="match status" value="1"/>
</dbReference>
<feature type="region of interest" description="Disordered" evidence="4">
    <location>
        <begin position="42"/>
        <end position="66"/>
    </location>
</feature>
<dbReference type="Pfam" id="PF04931">
    <property type="entry name" value="DNA_pol_phi"/>
    <property type="match status" value="1"/>
</dbReference>
<keyword evidence="6" id="KW-1185">Reference proteome</keyword>
<feature type="region of interest" description="Disordered" evidence="4">
    <location>
        <begin position="1172"/>
        <end position="1214"/>
    </location>
</feature>
<name>A0A409WMP5_9AGAR</name>
<feature type="compositionally biased region" description="Acidic residues" evidence="4">
    <location>
        <begin position="752"/>
        <end position="801"/>
    </location>
</feature>
<evidence type="ECO:0000256" key="4">
    <source>
        <dbReference type="SAM" id="MobiDB-lite"/>
    </source>
</evidence>